<dbReference type="Gramene" id="Pp3c4_23210V3.1">
    <property type="protein sequence ID" value="Pp3c4_23210V3.1"/>
    <property type="gene ID" value="Pp3c4_23210"/>
</dbReference>
<name>A0A2K1KPN1_PHYPA</name>
<gene>
    <name evidence="2" type="primary">LOC112281050</name>
    <name evidence="1" type="ORF">PHYPA_006636</name>
</gene>
<evidence type="ECO:0000313" key="1">
    <source>
        <dbReference type="EMBL" id="PNR55739.1"/>
    </source>
</evidence>
<dbReference type="EMBL" id="ABEU02000004">
    <property type="protein sequence ID" value="PNR55739.1"/>
    <property type="molecule type" value="Genomic_DNA"/>
</dbReference>
<reference evidence="1 3" key="2">
    <citation type="journal article" date="2018" name="Plant J.">
        <title>The Physcomitrella patens chromosome-scale assembly reveals moss genome structure and evolution.</title>
        <authorList>
            <person name="Lang D."/>
            <person name="Ullrich K.K."/>
            <person name="Murat F."/>
            <person name="Fuchs J."/>
            <person name="Jenkins J."/>
            <person name="Haas F.B."/>
            <person name="Piednoel M."/>
            <person name="Gundlach H."/>
            <person name="Van Bel M."/>
            <person name="Meyberg R."/>
            <person name="Vives C."/>
            <person name="Morata J."/>
            <person name="Symeonidi A."/>
            <person name="Hiss M."/>
            <person name="Muchero W."/>
            <person name="Kamisugi Y."/>
            <person name="Saleh O."/>
            <person name="Blanc G."/>
            <person name="Decker E.L."/>
            <person name="van Gessel N."/>
            <person name="Grimwood J."/>
            <person name="Hayes R.D."/>
            <person name="Graham S.W."/>
            <person name="Gunter L.E."/>
            <person name="McDaniel S.F."/>
            <person name="Hoernstein S.N.W."/>
            <person name="Larsson A."/>
            <person name="Li F.W."/>
            <person name="Perroud P.F."/>
            <person name="Phillips J."/>
            <person name="Ranjan P."/>
            <person name="Rokshar D.S."/>
            <person name="Rothfels C.J."/>
            <person name="Schneider L."/>
            <person name="Shu S."/>
            <person name="Stevenson D.W."/>
            <person name="Thummler F."/>
            <person name="Tillich M."/>
            <person name="Villarreal Aguilar J.C."/>
            <person name="Widiez T."/>
            <person name="Wong G.K."/>
            <person name="Wymore A."/>
            <person name="Zhang Y."/>
            <person name="Zimmer A.D."/>
            <person name="Quatrano R.S."/>
            <person name="Mayer K.F.X."/>
            <person name="Goodstein D."/>
            <person name="Casacuberta J.M."/>
            <person name="Vandepoele K."/>
            <person name="Reski R."/>
            <person name="Cuming A.C."/>
            <person name="Tuskan G.A."/>
            <person name="Maumus F."/>
            <person name="Salse J."/>
            <person name="Schmutz J."/>
            <person name="Rensing S.A."/>
        </authorList>
    </citation>
    <scope>NUCLEOTIDE SEQUENCE [LARGE SCALE GENOMIC DNA]</scope>
    <source>
        <strain evidence="2 3">cv. Gransden 2004</strain>
    </source>
</reference>
<dbReference type="RefSeq" id="XP_024372974.1">
    <property type="nucleotide sequence ID" value="XM_024517206.2"/>
</dbReference>
<dbReference type="EnsemblPlants" id="Pp3c4_23210V3.1">
    <property type="protein sequence ID" value="Pp3c4_23210V3.1"/>
    <property type="gene ID" value="Pp3c4_23210"/>
</dbReference>
<dbReference type="GeneID" id="112281050"/>
<sequence length="325" mass="34860">MAARLLEYSATADVCAHCNVVRCGVVNGTSKGTSHARMLKLGRDDWLGDGNFTHTRLLLKQKRRSCRIHVRAGIEELALDQVLVSAVTASTLAQLVKPFAAGLIGKGFNWKLIYKSGGMPSSHSAAVTAAATALAYERGLSDGVFGLSVIVACIVMYDAQGVRNAVGKQAKVINTMVVSYIPQPQPQPQPQVEQSLPVEIGAELTQDPAEMVRAVLDKNSSSKAMLNAPSLVILDGKSPSASKSYSETAADFYNGAYTRSRGFFELARQMPAMQVGEVDIQELGKQDGWRLLPLKESIGHTKIEVLGGGLWGVVITCILHSLHQS</sequence>
<dbReference type="FunCoup" id="A0A2K1KPN1">
    <property type="interactions" value="1726"/>
</dbReference>
<dbReference type="InterPro" id="IPR003832">
    <property type="entry name" value="DUF212"/>
</dbReference>
<dbReference type="Gramene" id="Pp3c4_23210V3.3">
    <property type="protein sequence ID" value="Pp3c4_23210V3.3"/>
    <property type="gene ID" value="Pp3c4_23210"/>
</dbReference>
<dbReference type="KEGG" id="ppp:112281050"/>
<reference evidence="2" key="3">
    <citation type="submission" date="2020-12" db="UniProtKB">
        <authorList>
            <consortium name="EnsemblPlants"/>
        </authorList>
    </citation>
    <scope>IDENTIFICATION</scope>
</reference>
<evidence type="ECO:0008006" key="4">
    <source>
        <dbReference type="Google" id="ProtNLM"/>
    </source>
</evidence>
<dbReference type="PaxDb" id="3218-PP1S60_69V6.1"/>
<accession>A0A2K1KPN1</accession>
<dbReference type="PANTHER" id="PTHR31446:SF2">
    <property type="entry name" value="ACID PHOSPHATASE_VANADIUM-DEPENDENT HALOPEROXIDASE-RELATED PROTEIN"/>
    <property type="match status" value="1"/>
</dbReference>
<organism evidence="1">
    <name type="scientific">Physcomitrium patens</name>
    <name type="common">Spreading-leaved earth moss</name>
    <name type="synonym">Physcomitrella patens</name>
    <dbReference type="NCBI Taxonomy" id="3218"/>
    <lineage>
        <taxon>Eukaryota</taxon>
        <taxon>Viridiplantae</taxon>
        <taxon>Streptophyta</taxon>
        <taxon>Embryophyta</taxon>
        <taxon>Bryophyta</taxon>
        <taxon>Bryophytina</taxon>
        <taxon>Bryopsida</taxon>
        <taxon>Funariidae</taxon>
        <taxon>Funariales</taxon>
        <taxon>Funariaceae</taxon>
        <taxon>Physcomitrium</taxon>
    </lineage>
</organism>
<dbReference type="Pfam" id="PF02681">
    <property type="entry name" value="DUF212"/>
    <property type="match status" value="1"/>
</dbReference>
<dbReference type="PANTHER" id="PTHR31446">
    <property type="entry name" value="ACID PHOSPHATASE/VANADIUM-DEPENDENT HALOPEROXIDASE-RELATED PROTEIN"/>
    <property type="match status" value="1"/>
</dbReference>
<protein>
    <recommendedName>
        <fullName evidence="4">Acid phosphatase/vanadium-dependent haloperoxidase-related protein</fullName>
    </recommendedName>
</protein>
<dbReference type="STRING" id="3218.A0A2K1KPN1"/>
<reference evidence="1 3" key="1">
    <citation type="journal article" date="2008" name="Science">
        <title>The Physcomitrella genome reveals evolutionary insights into the conquest of land by plants.</title>
        <authorList>
            <person name="Rensing S."/>
            <person name="Lang D."/>
            <person name="Zimmer A."/>
            <person name="Terry A."/>
            <person name="Salamov A."/>
            <person name="Shapiro H."/>
            <person name="Nishiyama T."/>
            <person name="Perroud P.-F."/>
            <person name="Lindquist E."/>
            <person name="Kamisugi Y."/>
            <person name="Tanahashi T."/>
            <person name="Sakakibara K."/>
            <person name="Fujita T."/>
            <person name="Oishi K."/>
            <person name="Shin-I T."/>
            <person name="Kuroki Y."/>
            <person name="Toyoda A."/>
            <person name="Suzuki Y."/>
            <person name="Hashimoto A."/>
            <person name="Yamaguchi K."/>
            <person name="Sugano A."/>
            <person name="Kohara Y."/>
            <person name="Fujiyama A."/>
            <person name="Anterola A."/>
            <person name="Aoki S."/>
            <person name="Ashton N."/>
            <person name="Barbazuk W.B."/>
            <person name="Barker E."/>
            <person name="Bennetzen J."/>
            <person name="Bezanilla M."/>
            <person name="Blankenship R."/>
            <person name="Cho S.H."/>
            <person name="Dutcher S."/>
            <person name="Estelle M."/>
            <person name="Fawcett J.A."/>
            <person name="Gundlach H."/>
            <person name="Hanada K."/>
            <person name="Heyl A."/>
            <person name="Hicks K.A."/>
            <person name="Hugh J."/>
            <person name="Lohr M."/>
            <person name="Mayer K."/>
            <person name="Melkozernov A."/>
            <person name="Murata T."/>
            <person name="Nelson D."/>
            <person name="Pils B."/>
            <person name="Prigge M."/>
            <person name="Reiss B."/>
            <person name="Renner T."/>
            <person name="Rombauts S."/>
            <person name="Rushton P."/>
            <person name="Sanderfoot A."/>
            <person name="Schween G."/>
            <person name="Shiu S.-H."/>
            <person name="Stueber K."/>
            <person name="Theodoulou F.L."/>
            <person name="Tu H."/>
            <person name="Van de Peer Y."/>
            <person name="Verrier P.J."/>
            <person name="Waters E."/>
            <person name="Wood A."/>
            <person name="Yang L."/>
            <person name="Cove D."/>
            <person name="Cuming A."/>
            <person name="Hasebe M."/>
            <person name="Lucas S."/>
            <person name="Mishler D.B."/>
            <person name="Reski R."/>
            <person name="Grigoriev I."/>
            <person name="Quatrano R.S."/>
            <person name="Boore J.L."/>
        </authorList>
    </citation>
    <scope>NUCLEOTIDE SEQUENCE [LARGE SCALE GENOMIC DNA]</scope>
    <source>
        <strain evidence="2 3">cv. Gransden 2004</strain>
    </source>
</reference>
<dbReference type="OrthoDB" id="1909848at2759"/>
<evidence type="ECO:0000313" key="3">
    <source>
        <dbReference type="Proteomes" id="UP000006727"/>
    </source>
</evidence>
<proteinExistence type="predicted"/>
<dbReference type="Proteomes" id="UP000006727">
    <property type="component" value="Chromosome 4"/>
</dbReference>
<dbReference type="AlphaFoldDB" id="A0A2K1KPN1"/>
<dbReference type="EnsemblPlants" id="Pp3c4_23210V3.3">
    <property type="protein sequence ID" value="Pp3c4_23210V3.3"/>
    <property type="gene ID" value="Pp3c4_23210"/>
</dbReference>
<keyword evidence="3" id="KW-1185">Reference proteome</keyword>
<evidence type="ECO:0000313" key="2">
    <source>
        <dbReference type="EnsemblPlants" id="Pp3c4_23210V3.1"/>
    </source>
</evidence>